<accession>A0A1B1YWS9</accession>
<dbReference type="STRING" id="1810504.PG2T_14675"/>
<dbReference type="Proteomes" id="UP000092952">
    <property type="component" value="Chromosome"/>
</dbReference>
<dbReference type="InParanoid" id="A0A1B1YWS9"/>
<name>A0A1B1YWS9_9GAMM</name>
<reference evidence="2" key="1">
    <citation type="submission" date="2016-03" db="EMBL/GenBank/DDBJ databases">
        <title>Complete genome sequence of Solimmundus cernigliae, representing a novel lineage of polycyclic aromatic hydrocarbon degraders within the Gammaproteobacteria.</title>
        <authorList>
            <person name="Singleton D.R."/>
            <person name="Dickey A.N."/>
            <person name="Scholl E.H."/>
            <person name="Wright F.A."/>
            <person name="Aitken M.D."/>
        </authorList>
    </citation>
    <scope>NUCLEOTIDE SEQUENCE [LARGE SCALE GENOMIC DNA]</scope>
    <source>
        <strain evidence="2">TR3.2</strain>
    </source>
</reference>
<evidence type="ECO:0000313" key="2">
    <source>
        <dbReference type="Proteomes" id="UP000092952"/>
    </source>
</evidence>
<dbReference type="EMBL" id="CP014671">
    <property type="protein sequence ID" value="ANX05305.1"/>
    <property type="molecule type" value="Genomic_DNA"/>
</dbReference>
<protein>
    <recommendedName>
        <fullName evidence="3">DUF2946 domain-containing protein</fullName>
    </recommendedName>
</protein>
<dbReference type="AlphaFoldDB" id="A0A1B1YWS9"/>
<evidence type="ECO:0000313" key="1">
    <source>
        <dbReference type="EMBL" id="ANX05305.1"/>
    </source>
</evidence>
<sequence length="110" mass="11457">MTVRPRQVLPKYLSLLLALLLVALQTGGMLHALGHLSHEQRTDSPVVPQHAVCVLCVAYVGHDGALAPAPPAVISLGTAAPAPVALRSHVFLPPVALPYQVRAPPASVVV</sequence>
<gene>
    <name evidence="1" type="ORF">PG2T_14675</name>
</gene>
<organism evidence="1 2">
    <name type="scientific">Immundisolibacter cernigliae</name>
    <dbReference type="NCBI Taxonomy" id="1810504"/>
    <lineage>
        <taxon>Bacteria</taxon>
        <taxon>Pseudomonadati</taxon>
        <taxon>Pseudomonadota</taxon>
        <taxon>Gammaproteobacteria</taxon>
        <taxon>Immundisolibacterales</taxon>
        <taxon>Immundisolibacteraceae</taxon>
        <taxon>Immundisolibacter</taxon>
    </lineage>
</organism>
<dbReference type="KEGG" id="gbi:PG2T_14675"/>
<evidence type="ECO:0008006" key="3">
    <source>
        <dbReference type="Google" id="ProtNLM"/>
    </source>
</evidence>
<proteinExistence type="predicted"/>
<dbReference type="RefSeq" id="WP_068807158.1">
    <property type="nucleotide sequence ID" value="NZ_CP014671.1"/>
</dbReference>
<keyword evidence="2" id="KW-1185">Reference proteome</keyword>